<dbReference type="GO" id="GO:0051082">
    <property type="term" value="F:unfolded protein binding"/>
    <property type="evidence" value="ECO:0007669"/>
    <property type="project" value="TreeGrafter"/>
</dbReference>
<evidence type="ECO:0000313" key="1">
    <source>
        <dbReference type="EMBL" id="CAD7232366.1"/>
    </source>
</evidence>
<organism evidence="1">
    <name type="scientific">Cyprideis torosa</name>
    <dbReference type="NCBI Taxonomy" id="163714"/>
    <lineage>
        <taxon>Eukaryota</taxon>
        <taxon>Metazoa</taxon>
        <taxon>Ecdysozoa</taxon>
        <taxon>Arthropoda</taxon>
        <taxon>Crustacea</taxon>
        <taxon>Oligostraca</taxon>
        <taxon>Ostracoda</taxon>
        <taxon>Podocopa</taxon>
        <taxon>Podocopida</taxon>
        <taxon>Cytherocopina</taxon>
        <taxon>Cytheroidea</taxon>
        <taxon>Cytherideidae</taxon>
        <taxon>Cyprideis</taxon>
    </lineage>
</organism>
<dbReference type="GO" id="GO:0005654">
    <property type="term" value="C:nucleoplasm"/>
    <property type="evidence" value="ECO:0007669"/>
    <property type="project" value="TreeGrafter"/>
</dbReference>
<dbReference type="EMBL" id="OB664574">
    <property type="protein sequence ID" value="CAD7232366.1"/>
    <property type="molecule type" value="Genomic_DNA"/>
</dbReference>
<name>A0A7R8WNT0_9CRUS</name>
<dbReference type="PANTHER" id="PTHR12967">
    <property type="entry name" value="PROTEIN SHQ1 HOMOLOG"/>
    <property type="match status" value="1"/>
</dbReference>
<reference evidence="1" key="1">
    <citation type="submission" date="2020-11" db="EMBL/GenBank/DDBJ databases">
        <authorList>
            <person name="Tran Van P."/>
        </authorList>
    </citation>
    <scope>NUCLEOTIDE SEQUENCE</scope>
</reference>
<sequence length="278" mass="31135">MVSELLRNPVRTAASPVEVVEGSAPSTDYSSECFDWFIEQELPPSEEEGDMICPYGYGFAGKNFGDFAPILEELGDVIDISDPGTKSPSDRRTAREQIERERFSDDHYLADLFESEGDVVLQKCLREAAENVPVYKVDLCTSGELSDEETEALKDLPRLEYLLGCVDLNVQLTKDDLGLSILELEAAGRSLLQEDCEDESSEEQNAAAFKSANTEDLKAIMEELDRLTLEESRKKRQESGIHPKRKPVAETVKIIFHKRAKETRCTDGEVLDSDDDED</sequence>
<dbReference type="PANTHER" id="PTHR12967:SF0">
    <property type="entry name" value="PROTEIN SHQ1 HOMOLOG"/>
    <property type="match status" value="1"/>
</dbReference>
<dbReference type="InterPro" id="IPR039742">
    <property type="entry name" value="Shq1"/>
</dbReference>
<dbReference type="AlphaFoldDB" id="A0A7R8WNT0"/>
<accession>A0A7R8WNT0</accession>
<gene>
    <name evidence="1" type="ORF">CTOB1V02_LOCUS10202</name>
</gene>
<dbReference type="OrthoDB" id="73639at2759"/>
<protein>
    <submittedName>
        <fullName evidence="1">Uncharacterized protein</fullName>
    </submittedName>
</protein>
<dbReference type="GO" id="GO:0000493">
    <property type="term" value="P:box H/ACA snoRNP assembly"/>
    <property type="evidence" value="ECO:0007669"/>
    <property type="project" value="InterPro"/>
</dbReference>
<proteinExistence type="predicted"/>
<dbReference type="GO" id="GO:0005737">
    <property type="term" value="C:cytoplasm"/>
    <property type="evidence" value="ECO:0007669"/>
    <property type="project" value="TreeGrafter"/>
</dbReference>